<dbReference type="SUPFAM" id="SSF54695">
    <property type="entry name" value="POZ domain"/>
    <property type="match status" value="1"/>
</dbReference>
<comment type="caution">
    <text evidence="1">The sequence shown here is derived from an EMBL/GenBank/DDBJ whole genome shotgun (WGS) entry which is preliminary data.</text>
</comment>
<dbReference type="EMBL" id="JABCIY010000265">
    <property type="protein sequence ID" value="KAF7186148.1"/>
    <property type="molecule type" value="Genomic_DNA"/>
</dbReference>
<reference evidence="1" key="1">
    <citation type="submission" date="2020-04" db="EMBL/GenBank/DDBJ databases">
        <title>Draft genome resource of the tomato pathogen Pseudocercospora fuligena.</title>
        <authorList>
            <person name="Zaccaron A."/>
        </authorList>
    </citation>
    <scope>NUCLEOTIDE SEQUENCE</scope>
    <source>
        <strain evidence="1">PF001</strain>
    </source>
</reference>
<dbReference type="InterPro" id="IPR011333">
    <property type="entry name" value="SKP1/BTB/POZ_sf"/>
</dbReference>
<protein>
    <recommendedName>
        <fullName evidence="3">BTB domain-containing protein</fullName>
    </recommendedName>
</protein>
<keyword evidence="2" id="KW-1185">Reference proteome</keyword>
<sequence>MMVAKRHFDAIDAEPKCLRDFASSFDSADSSGDLTILCNGTAIKCHKYVNENASSIDLQDETDYAAVHAMLEFCYSVNYKRPAPNTSLFHVRMYSLAERFIIPDLEKLATDRFREVAEIESNEELAAAIREAYAINTDSDKMLKQTIIEIVLQNARMQLPTRALNELMDEIPAYAADLARGALKNLSPLKRKYRCPGGCARVFEQAFMPSEDYTHHCGIHRSVNDWTMSGEQWNSNWGKAWVTD</sequence>
<evidence type="ECO:0000313" key="1">
    <source>
        <dbReference type="EMBL" id="KAF7186148.1"/>
    </source>
</evidence>
<name>A0A8H6VBI5_9PEZI</name>
<dbReference type="PANTHER" id="PTHR47843">
    <property type="entry name" value="BTB DOMAIN-CONTAINING PROTEIN-RELATED"/>
    <property type="match status" value="1"/>
</dbReference>
<dbReference type="Proteomes" id="UP000660729">
    <property type="component" value="Unassembled WGS sequence"/>
</dbReference>
<accession>A0A8H6VBI5</accession>
<dbReference type="AlphaFoldDB" id="A0A8H6VBI5"/>
<evidence type="ECO:0008006" key="3">
    <source>
        <dbReference type="Google" id="ProtNLM"/>
    </source>
</evidence>
<dbReference type="OrthoDB" id="6359816at2759"/>
<evidence type="ECO:0000313" key="2">
    <source>
        <dbReference type="Proteomes" id="UP000660729"/>
    </source>
</evidence>
<proteinExistence type="predicted"/>
<dbReference type="Gene3D" id="3.30.710.10">
    <property type="entry name" value="Potassium Channel Kv1.1, Chain A"/>
    <property type="match status" value="1"/>
</dbReference>
<organism evidence="1 2">
    <name type="scientific">Pseudocercospora fuligena</name>
    <dbReference type="NCBI Taxonomy" id="685502"/>
    <lineage>
        <taxon>Eukaryota</taxon>
        <taxon>Fungi</taxon>
        <taxon>Dikarya</taxon>
        <taxon>Ascomycota</taxon>
        <taxon>Pezizomycotina</taxon>
        <taxon>Dothideomycetes</taxon>
        <taxon>Dothideomycetidae</taxon>
        <taxon>Mycosphaerellales</taxon>
        <taxon>Mycosphaerellaceae</taxon>
        <taxon>Pseudocercospora</taxon>
    </lineage>
</organism>
<dbReference type="PANTHER" id="PTHR47843:SF5">
    <property type="entry name" value="BTB_POZ DOMAIN PROTEIN"/>
    <property type="match status" value="1"/>
</dbReference>
<dbReference type="CDD" id="cd18186">
    <property type="entry name" value="BTB_POZ_ZBTB_KLHL-like"/>
    <property type="match status" value="1"/>
</dbReference>
<gene>
    <name evidence="1" type="ORF">HII31_12485</name>
</gene>